<accession>A0A4R8ZHM1</accession>
<comment type="caution">
    <text evidence="2">The sequence shown here is derived from an EMBL/GenBank/DDBJ whole genome shotgun (WGS) entry which is preliminary data.</text>
</comment>
<dbReference type="Proteomes" id="UP000298424">
    <property type="component" value="Unassembled WGS sequence"/>
</dbReference>
<organism evidence="2 3">
    <name type="scientific">Cryobacterium lyxosi</name>
    <dbReference type="NCBI Taxonomy" id="1259228"/>
    <lineage>
        <taxon>Bacteria</taxon>
        <taxon>Bacillati</taxon>
        <taxon>Actinomycetota</taxon>
        <taxon>Actinomycetes</taxon>
        <taxon>Micrococcales</taxon>
        <taxon>Microbacteriaceae</taxon>
        <taxon>Cryobacterium</taxon>
    </lineage>
</organism>
<feature type="transmembrane region" description="Helical" evidence="1">
    <location>
        <begin position="47"/>
        <end position="72"/>
    </location>
</feature>
<reference evidence="2 3" key="1">
    <citation type="submission" date="2019-03" db="EMBL/GenBank/DDBJ databases">
        <title>Genomics of glacier-inhabiting Cryobacterium strains.</title>
        <authorList>
            <person name="Liu Q."/>
            <person name="Xin Y.-H."/>
        </authorList>
    </citation>
    <scope>NUCLEOTIDE SEQUENCE [LARGE SCALE GENOMIC DNA]</scope>
    <source>
        <strain evidence="2 3">TMT1-1</strain>
    </source>
</reference>
<dbReference type="OrthoDB" id="5114475at2"/>
<dbReference type="AlphaFoldDB" id="A0A4R8ZHM1"/>
<evidence type="ECO:0008006" key="4">
    <source>
        <dbReference type="Google" id="ProtNLM"/>
    </source>
</evidence>
<keyword evidence="1" id="KW-0812">Transmembrane</keyword>
<gene>
    <name evidence="2" type="ORF">E3T27_07940</name>
</gene>
<keyword evidence="1" id="KW-1133">Transmembrane helix</keyword>
<dbReference type="EMBL" id="SOGT01000009">
    <property type="protein sequence ID" value="TFD26190.1"/>
    <property type="molecule type" value="Genomic_DNA"/>
</dbReference>
<feature type="transmembrane region" description="Helical" evidence="1">
    <location>
        <begin position="12"/>
        <end position="40"/>
    </location>
</feature>
<keyword evidence="1" id="KW-0472">Membrane</keyword>
<name>A0A4R8ZHM1_9MICO</name>
<proteinExistence type="predicted"/>
<evidence type="ECO:0000256" key="1">
    <source>
        <dbReference type="SAM" id="Phobius"/>
    </source>
</evidence>
<feature type="transmembrane region" description="Helical" evidence="1">
    <location>
        <begin position="157"/>
        <end position="184"/>
    </location>
</feature>
<evidence type="ECO:0000313" key="3">
    <source>
        <dbReference type="Proteomes" id="UP000298424"/>
    </source>
</evidence>
<protein>
    <recommendedName>
        <fullName evidence="4">GAP family protein</fullName>
    </recommendedName>
</protein>
<dbReference type="Pfam" id="PF11139">
    <property type="entry name" value="SfLAP"/>
    <property type="match status" value="1"/>
</dbReference>
<dbReference type="InterPro" id="IPR021315">
    <property type="entry name" value="Gap/Sap"/>
</dbReference>
<keyword evidence="3" id="KW-1185">Reference proteome</keyword>
<feature type="transmembrane region" description="Helical" evidence="1">
    <location>
        <begin position="209"/>
        <end position="228"/>
    </location>
</feature>
<evidence type="ECO:0000313" key="2">
    <source>
        <dbReference type="EMBL" id="TFD26190.1"/>
    </source>
</evidence>
<feature type="transmembrane region" description="Helical" evidence="1">
    <location>
        <begin position="116"/>
        <end position="137"/>
    </location>
</feature>
<sequence length="229" mass="24126">MAGSQVHQVINGGLLVGIASLALADSLNPATIAVITLILLTVSHRPVGSAITFVLGAMSTVFTLGMVIFLGANAAADAVGEGLIWLRRGVFLIAAIALAVAGLRRFKGRERKGIDLPSWFGVWTAFPLGILVTGADLPNAFPYFIAIERMVAADIDIPVGLFVLAGYALVYCIPCLILLALGLAHGDKVRSRLRKVLDRFSTGTIKRSIPAAIALFVLATAVITIVLWP</sequence>
<feature type="transmembrane region" description="Helical" evidence="1">
    <location>
        <begin position="84"/>
        <end position="104"/>
    </location>
</feature>